<evidence type="ECO:0000256" key="4">
    <source>
        <dbReference type="ARBA" id="ARBA00023136"/>
    </source>
</evidence>
<keyword evidence="3 6" id="KW-1133">Transmembrane helix</keyword>
<keyword evidence="4 6" id="KW-0472">Membrane</keyword>
<feature type="transmembrane region" description="Helical" evidence="6">
    <location>
        <begin position="349"/>
        <end position="370"/>
    </location>
</feature>
<evidence type="ECO:0000256" key="6">
    <source>
        <dbReference type="SAM" id="Phobius"/>
    </source>
</evidence>
<feature type="transmembrane region" description="Helical" evidence="6">
    <location>
        <begin position="319"/>
        <end position="337"/>
    </location>
</feature>
<reference evidence="7" key="1">
    <citation type="submission" date="2020-11" db="EMBL/GenBank/DDBJ databases">
        <authorList>
            <person name="Tran Van P."/>
        </authorList>
    </citation>
    <scope>NUCLEOTIDE SEQUENCE</scope>
</reference>
<evidence type="ECO:0000256" key="3">
    <source>
        <dbReference type="ARBA" id="ARBA00022989"/>
    </source>
</evidence>
<dbReference type="AlphaFoldDB" id="A0A7R9GZ43"/>
<dbReference type="PANTHER" id="PTHR24064">
    <property type="entry name" value="SOLUTE CARRIER FAMILY 22 MEMBER"/>
    <property type="match status" value="1"/>
</dbReference>
<feature type="transmembrane region" description="Helical" evidence="6">
    <location>
        <begin position="88"/>
        <end position="112"/>
    </location>
</feature>
<dbReference type="GO" id="GO:0022857">
    <property type="term" value="F:transmembrane transporter activity"/>
    <property type="evidence" value="ECO:0007669"/>
    <property type="project" value="InterPro"/>
</dbReference>
<accession>A0A7R9GZ43</accession>
<proteinExistence type="predicted"/>
<gene>
    <name evidence="7" type="ORF">TCEB3V08_LOCUS6671</name>
</gene>
<dbReference type="GO" id="GO:0016020">
    <property type="term" value="C:membrane"/>
    <property type="evidence" value="ECO:0007669"/>
    <property type="project" value="UniProtKB-SubCell"/>
</dbReference>
<evidence type="ECO:0000256" key="1">
    <source>
        <dbReference type="ARBA" id="ARBA00004141"/>
    </source>
</evidence>
<dbReference type="InterPro" id="IPR036259">
    <property type="entry name" value="MFS_trans_sf"/>
</dbReference>
<comment type="subcellular location">
    <subcellularLocation>
        <location evidence="1">Membrane</location>
        <topology evidence="1">Multi-pass membrane protein</topology>
    </subcellularLocation>
</comment>
<protein>
    <submittedName>
        <fullName evidence="7">Uncharacterized protein</fullName>
    </submittedName>
</protein>
<feature type="region of interest" description="Disordered" evidence="5">
    <location>
        <begin position="184"/>
        <end position="204"/>
    </location>
</feature>
<organism evidence="7">
    <name type="scientific">Timema cristinae</name>
    <name type="common">Walking stick</name>
    <dbReference type="NCBI Taxonomy" id="61476"/>
    <lineage>
        <taxon>Eukaryota</taxon>
        <taxon>Metazoa</taxon>
        <taxon>Ecdysozoa</taxon>
        <taxon>Arthropoda</taxon>
        <taxon>Hexapoda</taxon>
        <taxon>Insecta</taxon>
        <taxon>Pterygota</taxon>
        <taxon>Neoptera</taxon>
        <taxon>Polyneoptera</taxon>
        <taxon>Phasmatodea</taxon>
        <taxon>Timematodea</taxon>
        <taxon>Timematoidea</taxon>
        <taxon>Timematidae</taxon>
        <taxon>Timema</taxon>
    </lineage>
</organism>
<dbReference type="Gene3D" id="1.20.1250.20">
    <property type="entry name" value="MFS general substrate transporter like domains"/>
    <property type="match status" value="2"/>
</dbReference>
<evidence type="ECO:0000256" key="2">
    <source>
        <dbReference type="ARBA" id="ARBA00022692"/>
    </source>
</evidence>
<keyword evidence="2 6" id="KW-0812">Transmembrane</keyword>
<evidence type="ECO:0000313" key="7">
    <source>
        <dbReference type="EMBL" id="CAD7402788.1"/>
    </source>
</evidence>
<sequence>MGMTDTVRDPYRTRSRDHGVSLSIPRTSGVYDRCMMYAVNYSQLLADGVTVADTNWPKTPCRHGWEFNFTDVPYSTIATELGWVCDQAALASVAQAVFFCGAILGGLVFGWIADRYGRIPALVGTNTVGLVAGVATAFCNTFWAFCLCRFLVGLAFDNCFTMMYILGIGKVELEEVNPHLRGGRVENHLGKTTPSSRDRDSNLDLPVLSSRAQHDKREIPLPYSDFIPRVKHRSRVEWWETNTHASRKQNGTMRWLVSQGKIEKALVIMKKFERINGTKVDPHIYTQFSDSCQKIQKEEETDKMYSVLDLFKSPRLRNITLLLIVIWMAISLCFDGHVRNVGSLGLDVFLTFTIASATELPADTFLTMVLDRWGRRWLACGSLVLSGVFSLLATAVPPGAASASLAIMGRFSINISYNIGLQYAAELLPTVVRAQGVALIHIMGYVASILAPFVVYLAVVSPALPLLILGGLGVVGGVLALFLPETLDKELPQTLQDGENFGLGQRLWDFPCVKKPEVSSPTKNVDSPRPSPFRRSYTRASIRGETYRSSMLQRSVRSRRSGKSEGPTQGLGVV</sequence>
<feature type="transmembrane region" description="Helical" evidence="6">
    <location>
        <begin position="464"/>
        <end position="483"/>
    </location>
</feature>
<feature type="transmembrane region" description="Helical" evidence="6">
    <location>
        <begin position="132"/>
        <end position="156"/>
    </location>
</feature>
<feature type="transmembrane region" description="Helical" evidence="6">
    <location>
        <begin position="437"/>
        <end position="458"/>
    </location>
</feature>
<dbReference type="InterPro" id="IPR011701">
    <property type="entry name" value="MFS"/>
</dbReference>
<dbReference type="EMBL" id="OC318642">
    <property type="protein sequence ID" value="CAD7402788.1"/>
    <property type="molecule type" value="Genomic_DNA"/>
</dbReference>
<name>A0A7R9GZ43_TIMCR</name>
<dbReference type="InterPro" id="IPR005828">
    <property type="entry name" value="MFS_sugar_transport-like"/>
</dbReference>
<dbReference type="Pfam" id="PF07690">
    <property type="entry name" value="MFS_1"/>
    <property type="match status" value="1"/>
</dbReference>
<feature type="transmembrane region" description="Helical" evidence="6">
    <location>
        <begin position="377"/>
        <end position="396"/>
    </location>
</feature>
<dbReference type="Pfam" id="PF00083">
    <property type="entry name" value="Sugar_tr"/>
    <property type="match status" value="1"/>
</dbReference>
<dbReference type="SUPFAM" id="SSF103473">
    <property type="entry name" value="MFS general substrate transporter"/>
    <property type="match status" value="2"/>
</dbReference>
<feature type="region of interest" description="Disordered" evidence="5">
    <location>
        <begin position="517"/>
        <end position="574"/>
    </location>
</feature>
<evidence type="ECO:0000256" key="5">
    <source>
        <dbReference type="SAM" id="MobiDB-lite"/>
    </source>
</evidence>